<dbReference type="EMBL" id="CP013067">
    <property type="protein sequence ID" value="ALP41419.1"/>
    <property type="molecule type" value="Genomic_DNA"/>
</dbReference>
<reference evidence="4 5" key="2">
    <citation type="journal article" date="2016" name="Genome Announc.">
        <title>Complete Genome Sequence of the Highly Virulent Aeromonas schubertii Strain WL1483, Isolated from Diseased Snakehead Fish (Channa argus) in China.</title>
        <authorList>
            <person name="Liu L."/>
            <person name="Li N."/>
            <person name="Zhang D."/>
            <person name="Fu X."/>
            <person name="Shi C."/>
            <person name="Lin Q."/>
            <person name="Hao G."/>
        </authorList>
    </citation>
    <scope>NUCLEOTIDE SEQUENCE [LARGE SCALE GENOMIC DNA]</scope>
    <source>
        <strain evidence="4 5">WL1483</strain>
    </source>
</reference>
<evidence type="ECO:0000313" key="4">
    <source>
        <dbReference type="EMBL" id="ALP41419.1"/>
    </source>
</evidence>
<keyword evidence="1 2" id="KW-0129">CBS domain</keyword>
<gene>
    <name evidence="4" type="ORF">WL1483_2000</name>
</gene>
<evidence type="ECO:0000256" key="2">
    <source>
        <dbReference type="PROSITE-ProRule" id="PRU00703"/>
    </source>
</evidence>
<proteinExistence type="predicted"/>
<evidence type="ECO:0000259" key="3">
    <source>
        <dbReference type="PROSITE" id="PS51371"/>
    </source>
</evidence>
<dbReference type="InterPro" id="IPR046342">
    <property type="entry name" value="CBS_dom_sf"/>
</dbReference>
<dbReference type="PROSITE" id="PS51371">
    <property type="entry name" value="CBS"/>
    <property type="match status" value="2"/>
</dbReference>
<dbReference type="PANTHER" id="PTHR43080">
    <property type="entry name" value="CBS DOMAIN-CONTAINING PROTEIN CBSX3, MITOCHONDRIAL"/>
    <property type="match status" value="1"/>
</dbReference>
<evidence type="ECO:0000313" key="5">
    <source>
        <dbReference type="Proteomes" id="UP000058114"/>
    </source>
</evidence>
<organism evidence="4 5">
    <name type="scientific">Aeromonas schubertii</name>
    <dbReference type="NCBI Taxonomy" id="652"/>
    <lineage>
        <taxon>Bacteria</taxon>
        <taxon>Pseudomonadati</taxon>
        <taxon>Pseudomonadota</taxon>
        <taxon>Gammaproteobacteria</taxon>
        <taxon>Aeromonadales</taxon>
        <taxon>Aeromonadaceae</taxon>
        <taxon>Aeromonas</taxon>
    </lineage>
</organism>
<evidence type="ECO:0000256" key="1">
    <source>
        <dbReference type="ARBA" id="ARBA00023122"/>
    </source>
</evidence>
<dbReference type="SMART" id="SM00116">
    <property type="entry name" value="CBS"/>
    <property type="match status" value="2"/>
</dbReference>
<reference evidence="5" key="1">
    <citation type="submission" date="2015-10" db="EMBL/GenBank/DDBJ databases">
        <title>Complete Genome Sequence of Aeromonas schubertii strain WL1483.</title>
        <authorList>
            <person name="Liu L."/>
        </authorList>
    </citation>
    <scope>NUCLEOTIDE SEQUENCE [LARGE SCALE GENOMIC DNA]</scope>
    <source>
        <strain evidence="5">WL1483</strain>
    </source>
</reference>
<dbReference type="CDD" id="cd04584">
    <property type="entry name" value="CBS_pair_AcuB_like"/>
    <property type="match status" value="1"/>
</dbReference>
<sequence>MTLINRYHAPPSNVDQEGSSEEAAMITLSEIMTEKPFTLGPENSLKQAIDLMNQEKIRHIPVVDGEHQLLGLVTLSDVLATRESKLFVTTQEREAEFTDSVRLEELMTRNVAWVDPHAGIKEAALYLQRHKYGCLPVIERGKLIGIVTDSDFIGVAINLLEVMEEREPYDDE</sequence>
<dbReference type="SUPFAM" id="SSF54631">
    <property type="entry name" value="CBS-domain pair"/>
    <property type="match status" value="1"/>
</dbReference>
<accession>A0A0S2SI93</accession>
<dbReference type="PANTHER" id="PTHR43080:SF2">
    <property type="entry name" value="CBS DOMAIN-CONTAINING PROTEIN"/>
    <property type="match status" value="1"/>
</dbReference>
<feature type="domain" description="CBS" evidence="3">
    <location>
        <begin position="107"/>
        <end position="162"/>
    </location>
</feature>
<name>A0A0S2SI93_9GAMM</name>
<dbReference type="AlphaFoldDB" id="A0A0S2SI93"/>
<dbReference type="Gene3D" id="3.10.580.10">
    <property type="entry name" value="CBS-domain"/>
    <property type="match status" value="1"/>
</dbReference>
<dbReference type="PATRIC" id="fig|652.5.peg.1169"/>
<feature type="domain" description="CBS" evidence="3">
    <location>
        <begin position="32"/>
        <end position="88"/>
    </location>
</feature>
<dbReference type="Pfam" id="PF00571">
    <property type="entry name" value="CBS"/>
    <property type="match status" value="2"/>
</dbReference>
<dbReference type="InterPro" id="IPR051257">
    <property type="entry name" value="Diverse_CBS-Domain"/>
</dbReference>
<protein>
    <recommendedName>
        <fullName evidence="3">CBS domain-containing protein</fullName>
    </recommendedName>
</protein>
<dbReference type="InterPro" id="IPR000644">
    <property type="entry name" value="CBS_dom"/>
</dbReference>
<dbReference type="Proteomes" id="UP000058114">
    <property type="component" value="Chromosome"/>
</dbReference>
<dbReference type="KEGG" id="asr:WL1483_2000"/>